<dbReference type="Gene3D" id="3.40.50.300">
    <property type="entry name" value="P-loop containing nucleotide triphosphate hydrolases"/>
    <property type="match status" value="1"/>
</dbReference>
<dbReference type="GeneID" id="132711998"/>
<evidence type="ECO:0000256" key="4">
    <source>
        <dbReference type="SAM" id="MobiDB-lite"/>
    </source>
</evidence>
<evidence type="ECO:0000256" key="1">
    <source>
        <dbReference type="ARBA" id="ARBA00005771"/>
    </source>
</evidence>
<proteinExistence type="inferred from homology"/>
<feature type="domain" description="Sulfotransferase" evidence="5">
    <location>
        <begin position="37"/>
        <end position="279"/>
    </location>
</feature>
<feature type="compositionally biased region" description="Basic and acidic residues" evidence="4">
    <location>
        <begin position="297"/>
        <end position="314"/>
    </location>
</feature>
<dbReference type="PANTHER" id="PTHR11783">
    <property type="entry name" value="SULFOTRANSFERASE SULT"/>
    <property type="match status" value="1"/>
</dbReference>
<evidence type="ECO:0000256" key="2">
    <source>
        <dbReference type="ARBA" id="ARBA00022679"/>
    </source>
</evidence>
<evidence type="ECO:0000256" key="3">
    <source>
        <dbReference type="RuleBase" id="RU361155"/>
    </source>
</evidence>
<evidence type="ECO:0000313" key="7">
    <source>
        <dbReference type="RefSeq" id="XP_060548159.1"/>
    </source>
</evidence>
<keyword evidence="2 3" id="KW-0808">Transferase</keyword>
<evidence type="ECO:0000313" key="6">
    <source>
        <dbReference type="Proteomes" id="UP001652622"/>
    </source>
</evidence>
<name>A0ABM3ZIF8_PANGU</name>
<dbReference type="RefSeq" id="XP_060548160.1">
    <property type="nucleotide sequence ID" value="XM_060692177.1"/>
</dbReference>
<dbReference type="EC" id="2.8.2.-" evidence="3"/>
<accession>A0ABM3ZIF8</accession>
<dbReference type="InterPro" id="IPR027417">
    <property type="entry name" value="P-loop_NTPase"/>
</dbReference>
<comment type="similarity">
    <text evidence="1 3">Belongs to the sulfotransferase 1 family.</text>
</comment>
<evidence type="ECO:0000259" key="5">
    <source>
        <dbReference type="Pfam" id="PF00685"/>
    </source>
</evidence>
<organism evidence="6 8">
    <name type="scientific">Pantherophis guttatus</name>
    <name type="common">Corn snake</name>
    <name type="synonym">Elaphe guttata</name>
    <dbReference type="NCBI Taxonomy" id="94885"/>
    <lineage>
        <taxon>Eukaryota</taxon>
        <taxon>Metazoa</taxon>
        <taxon>Chordata</taxon>
        <taxon>Craniata</taxon>
        <taxon>Vertebrata</taxon>
        <taxon>Euteleostomi</taxon>
        <taxon>Lepidosauria</taxon>
        <taxon>Squamata</taxon>
        <taxon>Bifurcata</taxon>
        <taxon>Unidentata</taxon>
        <taxon>Episquamata</taxon>
        <taxon>Toxicofera</taxon>
        <taxon>Serpentes</taxon>
        <taxon>Colubroidea</taxon>
        <taxon>Colubridae</taxon>
        <taxon>Colubrinae</taxon>
        <taxon>Pantherophis</taxon>
    </lineage>
</organism>
<evidence type="ECO:0000313" key="8">
    <source>
        <dbReference type="RefSeq" id="XP_060548160.1"/>
    </source>
</evidence>
<feature type="region of interest" description="Disordered" evidence="4">
    <location>
        <begin position="293"/>
        <end position="314"/>
    </location>
</feature>
<sequence length="314" mass="36739">MEKAEHAALFNYKGYNLAKETMKLDLVEALEDFETRDSDIFVISYPKSGTIWTQNIICLILYEGHRNGTENISISHRCASIEYNIYNVDITQMPSPRVLMSHLPYYLVPKKLRGKKGKVIYVYRNPKDTLVSFFHYTNSFRAVAFNLEEYMERFLTGNVIGSLVFDHVKGWYTHQNEFNILFLCYEEMIQDLRGTVLKICKFIGKELSSPEVDKVVEMSTFKNMKADPRANYVKTYEECFGQKNVKHIRKGTVGDWKNIMTVSQSERFDNIFQAQMKDIPLKFIWDIKEIQSTQHGKRQEPLQEDKEPKCSTQP</sequence>
<dbReference type="Proteomes" id="UP001652622">
    <property type="component" value="Unplaced"/>
</dbReference>
<protein>
    <recommendedName>
        <fullName evidence="3">Sulfotransferase</fullName>
        <ecNumber evidence="3">2.8.2.-</ecNumber>
    </recommendedName>
</protein>
<keyword evidence="6" id="KW-1185">Reference proteome</keyword>
<reference evidence="7 8" key="1">
    <citation type="submission" date="2025-05" db="UniProtKB">
        <authorList>
            <consortium name="RefSeq"/>
        </authorList>
    </citation>
    <scope>IDENTIFICATION</scope>
    <source>
        <tissue evidence="7 8">Blood</tissue>
    </source>
</reference>
<dbReference type="SUPFAM" id="SSF52540">
    <property type="entry name" value="P-loop containing nucleoside triphosphate hydrolases"/>
    <property type="match status" value="1"/>
</dbReference>
<dbReference type="Pfam" id="PF00685">
    <property type="entry name" value="Sulfotransfer_1"/>
    <property type="match status" value="1"/>
</dbReference>
<dbReference type="InterPro" id="IPR000863">
    <property type="entry name" value="Sulfotransferase_dom"/>
</dbReference>
<dbReference type="RefSeq" id="XP_060548159.1">
    <property type="nucleotide sequence ID" value="XM_060692176.1"/>
</dbReference>
<gene>
    <name evidence="7 8" type="primary">LOC132711998</name>
</gene>